<organism evidence="1 2">
    <name type="scientific">Candidatus Pullilachnospira stercoravium</name>
    <dbReference type="NCBI Taxonomy" id="2840913"/>
    <lineage>
        <taxon>Bacteria</taxon>
        <taxon>Bacillati</taxon>
        <taxon>Bacillota</taxon>
        <taxon>Clostridia</taxon>
        <taxon>Lachnospirales</taxon>
        <taxon>Lachnospiraceae</taxon>
        <taxon>Lachnospiraceae incertae sedis</taxon>
        <taxon>Candidatus Pullilachnospira</taxon>
    </lineage>
</organism>
<gene>
    <name evidence="1" type="ORF">IAA63_13850</name>
</gene>
<name>A0A9D1T850_9FIRM</name>
<sequence length="361" mass="41660">MKGKLLYLLLLAATVFWGLLYYSSALISLAVLEVLAAAVSWTVMRFQISKIKVRICMPLSVTEKGERMEAGLELENNSRIPLVRAESQIRLKNLFYPETETIRLTGAVDAKSRVRILKGFVGEHCGPVELELGQVWVWDFLRIFKGRVKVTQKERWVILPRMYQAMIRPDEKIRNSPDDSEEYDKTRPGDDVSEIFQLREYRPGDRIQSVHWKRSAAREDLIVREYSLPVARPVALLLDLRWKEGYLDDFLEAGLAISRGLMEAGCPHYVAWMDAAKEDVSRLSMETEEDLYTLTEMLYRAGWNTSTGNLQQLYAEKYRGESLLCCLRLDTDLCLWKDQELWRDLSENPKVILESGELLLG</sequence>
<reference evidence="1" key="1">
    <citation type="submission" date="2020-10" db="EMBL/GenBank/DDBJ databases">
        <authorList>
            <person name="Gilroy R."/>
        </authorList>
    </citation>
    <scope>NUCLEOTIDE SEQUENCE</scope>
    <source>
        <strain evidence="1">ChiBcec2-4451</strain>
    </source>
</reference>
<dbReference type="Proteomes" id="UP000886723">
    <property type="component" value="Unassembled WGS sequence"/>
</dbReference>
<comment type="caution">
    <text evidence="1">The sequence shown here is derived from an EMBL/GenBank/DDBJ whole genome shotgun (WGS) entry which is preliminary data.</text>
</comment>
<protein>
    <submittedName>
        <fullName evidence="1">DUF58 domain-containing protein</fullName>
    </submittedName>
</protein>
<dbReference type="EMBL" id="DVON01000292">
    <property type="protein sequence ID" value="HIV14203.1"/>
    <property type="molecule type" value="Genomic_DNA"/>
</dbReference>
<reference evidence="1" key="2">
    <citation type="journal article" date="2021" name="PeerJ">
        <title>Extensive microbial diversity within the chicken gut microbiome revealed by metagenomics and culture.</title>
        <authorList>
            <person name="Gilroy R."/>
            <person name="Ravi A."/>
            <person name="Getino M."/>
            <person name="Pursley I."/>
            <person name="Horton D.L."/>
            <person name="Alikhan N.F."/>
            <person name="Baker D."/>
            <person name="Gharbi K."/>
            <person name="Hall N."/>
            <person name="Watson M."/>
            <person name="Adriaenssens E.M."/>
            <person name="Foster-Nyarko E."/>
            <person name="Jarju S."/>
            <person name="Secka A."/>
            <person name="Antonio M."/>
            <person name="Oren A."/>
            <person name="Chaudhuri R.R."/>
            <person name="La Ragione R."/>
            <person name="Hildebrand F."/>
            <person name="Pallen M.J."/>
        </authorList>
    </citation>
    <scope>NUCLEOTIDE SEQUENCE</scope>
    <source>
        <strain evidence="1">ChiBcec2-4451</strain>
    </source>
</reference>
<accession>A0A9D1T850</accession>
<proteinExistence type="predicted"/>
<evidence type="ECO:0000313" key="2">
    <source>
        <dbReference type="Proteomes" id="UP000886723"/>
    </source>
</evidence>
<evidence type="ECO:0000313" key="1">
    <source>
        <dbReference type="EMBL" id="HIV14203.1"/>
    </source>
</evidence>
<dbReference type="PANTHER" id="PTHR34351">
    <property type="entry name" value="SLR1927 PROTEIN-RELATED"/>
    <property type="match status" value="1"/>
</dbReference>
<dbReference type="AlphaFoldDB" id="A0A9D1T850"/>